<dbReference type="InterPro" id="IPR016138">
    <property type="entry name" value="Ribosome_inactivat_prot_sub1"/>
</dbReference>
<keyword evidence="1" id="KW-0378">Hydrolase</keyword>
<comment type="catalytic activity">
    <reaction evidence="1">
        <text>Endohydrolysis of the N-glycosidic bond at one specific adenosine on the 28S rRNA.</text>
        <dbReference type="EC" id="3.2.2.22"/>
    </reaction>
</comment>
<dbReference type="GO" id="GO:0017148">
    <property type="term" value="P:negative regulation of translation"/>
    <property type="evidence" value="ECO:0007669"/>
    <property type="project" value="UniProtKB-KW"/>
</dbReference>
<gene>
    <name evidence="2" type="ORF">E2562_033217</name>
</gene>
<proteinExistence type="inferred from homology"/>
<dbReference type="InterPro" id="IPR036041">
    <property type="entry name" value="Ribosome-inact_prot_sf"/>
</dbReference>
<comment type="similarity">
    <text evidence="1">Belongs to the ribosome-inactivating protein family.</text>
</comment>
<name>A0A6G1BPN0_9ORYZ</name>
<protein>
    <recommendedName>
        <fullName evidence="1">rRNA N-glycosylase</fullName>
        <ecNumber evidence="1">3.2.2.22</ecNumber>
    </recommendedName>
</protein>
<comment type="caution">
    <text evidence="2">The sequence shown here is derived from an EMBL/GenBank/DDBJ whole genome shotgun (WGS) entry which is preliminary data.</text>
</comment>
<dbReference type="GO" id="GO:0090729">
    <property type="term" value="F:toxin activity"/>
    <property type="evidence" value="ECO:0007669"/>
    <property type="project" value="UniProtKB-KW"/>
</dbReference>
<dbReference type="Proteomes" id="UP000479710">
    <property type="component" value="Unassembled WGS sequence"/>
</dbReference>
<dbReference type="InterPro" id="IPR001574">
    <property type="entry name" value="Ribosome_inactivat_prot"/>
</dbReference>
<dbReference type="PANTHER" id="PTHR33453:SF10">
    <property type="entry name" value="RRNA N-GLYCOSYLASE"/>
    <property type="match status" value="1"/>
</dbReference>
<dbReference type="PANTHER" id="PTHR33453">
    <property type="match status" value="1"/>
</dbReference>
<dbReference type="SUPFAM" id="SSF56371">
    <property type="entry name" value="Ribosome inactivating proteins (RIP)"/>
    <property type="match status" value="1"/>
</dbReference>
<evidence type="ECO:0000313" key="3">
    <source>
        <dbReference type="Proteomes" id="UP000479710"/>
    </source>
</evidence>
<keyword evidence="1" id="KW-0652">Protein synthesis inhibitor</keyword>
<keyword evidence="1" id="KW-0611">Plant defense</keyword>
<accession>A0A6G1BPN0</accession>
<keyword evidence="3" id="KW-1185">Reference proteome</keyword>
<keyword evidence="1" id="KW-0800">Toxin</keyword>
<dbReference type="Pfam" id="PF00161">
    <property type="entry name" value="RIP"/>
    <property type="match status" value="1"/>
</dbReference>
<dbReference type="EC" id="3.2.2.22" evidence="1"/>
<dbReference type="EMBL" id="SPHZ02000012">
    <property type="protein sequence ID" value="KAF0889826.1"/>
    <property type="molecule type" value="Genomic_DNA"/>
</dbReference>
<dbReference type="GO" id="GO:0006952">
    <property type="term" value="P:defense response"/>
    <property type="evidence" value="ECO:0007669"/>
    <property type="project" value="UniProtKB-KW"/>
</dbReference>
<dbReference type="GO" id="GO:0030598">
    <property type="term" value="F:rRNA N-glycosylase activity"/>
    <property type="evidence" value="ECO:0007669"/>
    <property type="project" value="UniProtKB-EC"/>
</dbReference>
<reference evidence="2 3" key="1">
    <citation type="submission" date="2019-11" db="EMBL/GenBank/DDBJ databases">
        <title>Whole genome sequence of Oryza granulata.</title>
        <authorList>
            <person name="Li W."/>
        </authorList>
    </citation>
    <scope>NUCLEOTIDE SEQUENCE [LARGE SCALE GENOMIC DNA]</scope>
    <source>
        <strain evidence="3">cv. Menghai</strain>
        <tissue evidence="2">Leaf</tissue>
    </source>
</reference>
<sequence length="173" mass="19628">MTICFANRTGYWHIVKGGFSGLPGPLTTLRIGASYRDLVGGHRNLDQVDLGKQFAIEAARTLASYNTATTTDAQLKQAFSRFTMMISEAMRFSVIRNTFMERWEQKSNIKKDQTKYVVHWGQLSKALVTWKRSHYNQWPPANSEFGSVLSKINVKSPTDALDLLDVLLRPIDE</sequence>
<dbReference type="Gene3D" id="3.40.420.10">
    <property type="entry name" value="Ricin (A subunit), domain 1"/>
    <property type="match status" value="1"/>
</dbReference>
<dbReference type="OrthoDB" id="616245at2759"/>
<evidence type="ECO:0000256" key="1">
    <source>
        <dbReference type="RuleBase" id="RU004915"/>
    </source>
</evidence>
<evidence type="ECO:0000313" key="2">
    <source>
        <dbReference type="EMBL" id="KAF0889826.1"/>
    </source>
</evidence>
<organism evidence="2 3">
    <name type="scientific">Oryza meyeriana var. granulata</name>
    <dbReference type="NCBI Taxonomy" id="110450"/>
    <lineage>
        <taxon>Eukaryota</taxon>
        <taxon>Viridiplantae</taxon>
        <taxon>Streptophyta</taxon>
        <taxon>Embryophyta</taxon>
        <taxon>Tracheophyta</taxon>
        <taxon>Spermatophyta</taxon>
        <taxon>Magnoliopsida</taxon>
        <taxon>Liliopsida</taxon>
        <taxon>Poales</taxon>
        <taxon>Poaceae</taxon>
        <taxon>BOP clade</taxon>
        <taxon>Oryzoideae</taxon>
        <taxon>Oryzeae</taxon>
        <taxon>Oryzinae</taxon>
        <taxon>Oryza</taxon>
        <taxon>Oryza meyeriana</taxon>
    </lineage>
</organism>
<dbReference type="AlphaFoldDB" id="A0A6G1BPN0"/>